<evidence type="ECO:0000259" key="1">
    <source>
        <dbReference type="PROSITE" id="PS51186"/>
    </source>
</evidence>
<dbReference type="PANTHER" id="PTHR43792:SF1">
    <property type="entry name" value="N-ACETYLTRANSFERASE DOMAIN-CONTAINING PROTEIN"/>
    <property type="match status" value="1"/>
</dbReference>
<dbReference type="Pfam" id="PF13302">
    <property type="entry name" value="Acetyltransf_3"/>
    <property type="match status" value="1"/>
</dbReference>
<dbReference type="InterPro" id="IPR051531">
    <property type="entry name" value="N-acetyltransferase"/>
</dbReference>
<dbReference type="EMBL" id="CP123872">
    <property type="protein sequence ID" value="WND03057.1"/>
    <property type="molecule type" value="Genomic_DNA"/>
</dbReference>
<dbReference type="InterPro" id="IPR000182">
    <property type="entry name" value="GNAT_dom"/>
</dbReference>
<organism evidence="2 3">
    <name type="scientific">Temperatibacter marinus</name>
    <dbReference type="NCBI Taxonomy" id="1456591"/>
    <lineage>
        <taxon>Bacteria</taxon>
        <taxon>Pseudomonadati</taxon>
        <taxon>Pseudomonadota</taxon>
        <taxon>Alphaproteobacteria</taxon>
        <taxon>Kordiimonadales</taxon>
        <taxon>Temperatibacteraceae</taxon>
        <taxon>Temperatibacter</taxon>
    </lineage>
</organism>
<name>A0AA52EIA8_9PROT</name>
<dbReference type="InterPro" id="IPR016181">
    <property type="entry name" value="Acyl_CoA_acyltransferase"/>
</dbReference>
<gene>
    <name evidence="2" type="ORF">QGN29_01595</name>
</gene>
<evidence type="ECO:0000313" key="2">
    <source>
        <dbReference type="EMBL" id="WND03057.1"/>
    </source>
</evidence>
<reference evidence="2" key="1">
    <citation type="submission" date="2023-04" db="EMBL/GenBank/DDBJ databases">
        <title>Complete genome sequence of Temperatibacter marinus.</title>
        <authorList>
            <person name="Rong J.-C."/>
            <person name="Yi M.-L."/>
            <person name="Zhao Q."/>
        </authorList>
    </citation>
    <scope>NUCLEOTIDE SEQUENCE</scope>
    <source>
        <strain evidence="2">NBRC 110045</strain>
    </source>
</reference>
<dbReference type="Gene3D" id="3.40.630.30">
    <property type="match status" value="1"/>
</dbReference>
<dbReference type="AlphaFoldDB" id="A0AA52EIA8"/>
<feature type="domain" description="N-acetyltransferase" evidence="1">
    <location>
        <begin position="24"/>
        <end position="188"/>
    </location>
</feature>
<protein>
    <submittedName>
        <fullName evidence="2">GNAT family N-acetyltransferase</fullName>
    </submittedName>
</protein>
<evidence type="ECO:0000313" key="3">
    <source>
        <dbReference type="Proteomes" id="UP001268683"/>
    </source>
</evidence>
<dbReference type="GO" id="GO:0016747">
    <property type="term" value="F:acyltransferase activity, transferring groups other than amino-acyl groups"/>
    <property type="evidence" value="ECO:0007669"/>
    <property type="project" value="InterPro"/>
</dbReference>
<dbReference type="SUPFAM" id="SSF55729">
    <property type="entry name" value="Acyl-CoA N-acyltransferases (Nat)"/>
    <property type="match status" value="1"/>
</dbReference>
<keyword evidence="3" id="KW-1185">Reference proteome</keyword>
<sequence length="192" mass="21947">MAAHDTYSREAMSLKPLAIRTDRLILRKMLFERDMDAFVKMRMDPQVMQFIGMPPVKTLAECRTEAQKKNTNQDFKFFYSIFPKEEDQTMIGLVIMRPMPEGDTMEVGYWLMPPYWGKGYATEAASAVCQACAEAMDFPLIDISAHVMAGNGASRRVLEKVGLEVTRSSSMDVPNGKSVDVWWLNWKEETTR</sequence>
<dbReference type="Proteomes" id="UP001268683">
    <property type="component" value="Chromosome"/>
</dbReference>
<dbReference type="KEGG" id="tmk:QGN29_01595"/>
<dbReference type="RefSeq" id="WP_310798906.1">
    <property type="nucleotide sequence ID" value="NZ_CP123872.1"/>
</dbReference>
<dbReference type="PANTHER" id="PTHR43792">
    <property type="entry name" value="GNAT FAMILY, PUTATIVE (AFU_ORTHOLOGUE AFUA_3G00765)-RELATED-RELATED"/>
    <property type="match status" value="1"/>
</dbReference>
<proteinExistence type="predicted"/>
<accession>A0AA52EIA8</accession>
<dbReference type="PROSITE" id="PS51186">
    <property type="entry name" value="GNAT"/>
    <property type="match status" value="1"/>
</dbReference>